<evidence type="ECO:0000256" key="2">
    <source>
        <dbReference type="ARBA" id="ARBA00023125"/>
    </source>
</evidence>
<evidence type="ECO:0000313" key="6">
    <source>
        <dbReference type="EMBL" id="KKB64264.1"/>
    </source>
</evidence>
<dbReference type="SMART" id="SM00895">
    <property type="entry name" value="FCD"/>
    <property type="match status" value="1"/>
</dbReference>
<dbReference type="CDD" id="cd07377">
    <property type="entry name" value="WHTH_GntR"/>
    <property type="match status" value="1"/>
</dbReference>
<dbReference type="RefSeq" id="WP_046152529.1">
    <property type="nucleotide sequence ID" value="NZ_CADFGU010000003.1"/>
</dbReference>
<feature type="domain" description="HTH gntR-type" evidence="5">
    <location>
        <begin position="21"/>
        <end position="88"/>
    </location>
</feature>
<evidence type="ECO:0000256" key="4">
    <source>
        <dbReference type="SAM" id="MobiDB-lite"/>
    </source>
</evidence>
<dbReference type="SMART" id="SM00345">
    <property type="entry name" value="HTH_GNTR"/>
    <property type="match status" value="1"/>
</dbReference>
<dbReference type="InterPro" id="IPR011711">
    <property type="entry name" value="GntR_C"/>
</dbReference>
<dbReference type="Proteomes" id="UP000033618">
    <property type="component" value="Unassembled WGS sequence"/>
</dbReference>
<dbReference type="STRING" id="28092.WM40_07225"/>
<organism evidence="6 7">
    <name type="scientific">Robbsia andropogonis</name>
    <dbReference type="NCBI Taxonomy" id="28092"/>
    <lineage>
        <taxon>Bacteria</taxon>
        <taxon>Pseudomonadati</taxon>
        <taxon>Pseudomonadota</taxon>
        <taxon>Betaproteobacteria</taxon>
        <taxon>Burkholderiales</taxon>
        <taxon>Burkholderiaceae</taxon>
        <taxon>Robbsia</taxon>
    </lineage>
</organism>
<dbReference type="AlphaFoldDB" id="A0A0F5K319"/>
<keyword evidence="2" id="KW-0238">DNA-binding</keyword>
<dbReference type="Gene3D" id="1.20.120.530">
    <property type="entry name" value="GntR ligand-binding domain-like"/>
    <property type="match status" value="1"/>
</dbReference>
<dbReference type="InterPro" id="IPR036388">
    <property type="entry name" value="WH-like_DNA-bd_sf"/>
</dbReference>
<dbReference type="EMBL" id="LAQU01000005">
    <property type="protein sequence ID" value="KKB64264.1"/>
    <property type="molecule type" value="Genomic_DNA"/>
</dbReference>
<keyword evidence="1" id="KW-0805">Transcription regulation</keyword>
<evidence type="ECO:0000256" key="3">
    <source>
        <dbReference type="ARBA" id="ARBA00023163"/>
    </source>
</evidence>
<proteinExistence type="predicted"/>
<accession>A0A0F5K319</accession>
<dbReference type="PROSITE" id="PS50949">
    <property type="entry name" value="HTH_GNTR"/>
    <property type="match status" value="1"/>
</dbReference>
<protein>
    <submittedName>
        <fullName evidence="6">GntR family transcriptional regulator</fullName>
    </submittedName>
</protein>
<keyword evidence="3" id="KW-0804">Transcription</keyword>
<dbReference type="InterPro" id="IPR008920">
    <property type="entry name" value="TF_FadR/GntR_C"/>
</dbReference>
<feature type="compositionally biased region" description="Polar residues" evidence="4">
    <location>
        <begin position="1"/>
        <end position="15"/>
    </location>
</feature>
<dbReference type="Pfam" id="PF00392">
    <property type="entry name" value="GntR"/>
    <property type="match status" value="1"/>
</dbReference>
<dbReference type="PATRIC" id="fig|28092.6.peg.1707"/>
<evidence type="ECO:0000259" key="5">
    <source>
        <dbReference type="PROSITE" id="PS50949"/>
    </source>
</evidence>
<sequence length="240" mass="27009">MDQNASLEPSRNAASTAERPPFSNDEIYRRIQNAVLEHRLPPGTRLVEERLAEVSGVSRTKIREVLNKLAHEGLVTIVPNKGACIASPTVEQARDVFVTRRMIEPEMARLLTRAITSPQIKALRRHVKQESDARKRNDMHAVIRLSGEFHILIAEMVGNEILLRMMRELAPLTCLIILLYDKPNAPACPHHEHDHFIDAVEARDPDRAAQSMLTHLQHIEATISLTSPPATQPDIEAIFN</sequence>
<gene>
    <name evidence="6" type="ORF">WM40_07225</name>
</gene>
<keyword evidence="7" id="KW-1185">Reference proteome</keyword>
<reference evidence="6 7" key="1">
    <citation type="submission" date="2015-03" db="EMBL/GenBank/DDBJ databases">
        <title>Draft Genome Sequence of Burkholderia andropogonis type strain ICMP2807, isolated from Sorghum bicolor.</title>
        <authorList>
            <person name="Lopes-Santos L."/>
            <person name="Castro D.B."/>
            <person name="Ottoboni L.M."/>
            <person name="Park D."/>
            <person name="Weirc B.S."/>
            <person name="Destefano S.A."/>
        </authorList>
    </citation>
    <scope>NUCLEOTIDE SEQUENCE [LARGE SCALE GENOMIC DNA]</scope>
    <source>
        <strain evidence="6 7">ICMP2807</strain>
    </source>
</reference>
<name>A0A0F5K319_9BURK</name>
<dbReference type="Pfam" id="PF07729">
    <property type="entry name" value="FCD"/>
    <property type="match status" value="1"/>
</dbReference>
<feature type="region of interest" description="Disordered" evidence="4">
    <location>
        <begin position="1"/>
        <end position="24"/>
    </location>
</feature>
<dbReference type="InterPro" id="IPR036390">
    <property type="entry name" value="WH_DNA-bd_sf"/>
</dbReference>
<dbReference type="InterPro" id="IPR000524">
    <property type="entry name" value="Tscrpt_reg_HTH_GntR"/>
</dbReference>
<dbReference type="Gene3D" id="1.10.10.10">
    <property type="entry name" value="Winged helix-like DNA-binding domain superfamily/Winged helix DNA-binding domain"/>
    <property type="match status" value="1"/>
</dbReference>
<dbReference type="PANTHER" id="PTHR43537:SF53">
    <property type="entry name" value="HTH-TYPE TRANSCRIPTIONAL REPRESSOR NANR"/>
    <property type="match status" value="1"/>
</dbReference>
<comment type="caution">
    <text evidence="6">The sequence shown here is derived from an EMBL/GenBank/DDBJ whole genome shotgun (WGS) entry which is preliminary data.</text>
</comment>
<evidence type="ECO:0000313" key="7">
    <source>
        <dbReference type="Proteomes" id="UP000033618"/>
    </source>
</evidence>
<dbReference type="GO" id="GO:0003700">
    <property type="term" value="F:DNA-binding transcription factor activity"/>
    <property type="evidence" value="ECO:0007669"/>
    <property type="project" value="InterPro"/>
</dbReference>
<dbReference type="PANTHER" id="PTHR43537">
    <property type="entry name" value="TRANSCRIPTIONAL REGULATOR, GNTR FAMILY"/>
    <property type="match status" value="1"/>
</dbReference>
<dbReference type="SUPFAM" id="SSF48008">
    <property type="entry name" value="GntR ligand-binding domain-like"/>
    <property type="match status" value="1"/>
</dbReference>
<evidence type="ECO:0000256" key="1">
    <source>
        <dbReference type="ARBA" id="ARBA00023015"/>
    </source>
</evidence>
<dbReference type="SUPFAM" id="SSF46785">
    <property type="entry name" value="Winged helix' DNA-binding domain"/>
    <property type="match status" value="1"/>
</dbReference>
<dbReference type="OrthoDB" id="5243844at2"/>
<dbReference type="GO" id="GO:0003677">
    <property type="term" value="F:DNA binding"/>
    <property type="evidence" value="ECO:0007669"/>
    <property type="project" value="UniProtKB-KW"/>
</dbReference>